<gene>
    <name evidence="2" type="ORF">DX914_06975</name>
</gene>
<evidence type="ECO:0000256" key="1">
    <source>
        <dbReference type="SAM" id="SignalP"/>
    </source>
</evidence>
<dbReference type="EMBL" id="QTSU01000001">
    <property type="protein sequence ID" value="RDZ28846.1"/>
    <property type="molecule type" value="Genomic_DNA"/>
</dbReference>
<dbReference type="OrthoDB" id="5957597at2"/>
<name>A0A371K4K0_9GAMM</name>
<protein>
    <submittedName>
        <fullName evidence="2">Uncharacterized protein</fullName>
    </submittedName>
</protein>
<comment type="caution">
    <text evidence="2">The sequence shown here is derived from an EMBL/GenBank/DDBJ whole genome shotgun (WGS) entry which is preliminary data.</text>
</comment>
<proteinExistence type="predicted"/>
<evidence type="ECO:0000313" key="2">
    <source>
        <dbReference type="EMBL" id="RDZ28846.1"/>
    </source>
</evidence>
<feature type="chain" id="PRO_5016827388" evidence="1">
    <location>
        <begin position="24"/>
        <end position="100"/>
    </location>
</feature>
<keyword evidence="1" id="KW-0732">Signal</keyword>
<dbReference type="RefSeq" id="WP_115858283.1">
    <property type="nucleotide sequence ID" value="NZ_QTSU01000001.1"/>
</dbReference>
<evidence type="ECO:0000313" key="3">
    <source>
        <dbReference type="Proteomes" id="UP000264492"/>
    </source>
</evidence>
<dbReference type="AlphaFoldDB" id="A0A371K4K0"/>
<sequence length="100" mass="10891">MRTALSAALLCTLALFAAPAAQAGLFDKNPDQVAQEAVTKNLRAVTLWVDASWGFRNQGAANTLSRAHQAFTTRGYNVVSVEPYIENGDLQGFFVTYQRP</sequence>
<keyword evidence="3" id="KW-1185">Reference proteome</keyword>
<organism evidence="2 3">
    <name type="scientific">Lysobacter silvisoli</name>
    <dbReference type="NCBI Taxonomy" id="2293254"/>
    <lineage>
        <taxon>Bacteria</taxon>
        <taxon>Pseudomonadati</taxon>
        <taxon>Pseudomonadota</taxon>
        <taxon>Gammaproteobacteria</taxon>
        <taxon>Lysobacterales</taxon>
        <taxon>Lysobacteraceae</taxon>
        <taxon>Lysobacter</taxon>
    </lineage>
</organism>
<feature type="signal peptide" evidence="1">
    <location>
        <begin position="1"/>
        <end position="23"/>
    </location>
</feature>
<accession>A0A371K4K0</accession>
<reference evidence="2 3" key="1">
    <citation type="submission" date="2018-08" db="EMBL/GenBank/DDBJ databases">
        <title>Lysobacter sp. zong2l5, whole genome shotgun sequence.</title>
        <authorList>
            <person name="Zhang X."/>
            <person name="Feng G."/>
            <person name="Zhu H."/>
        </authorList>
    </citation>
    <scope>NUCLEOTIDE SEQUENCE [LARGE SCALE GENOMIC DNA]</scope>
    <source>
        <strain evidence="3">zong2l5</strain>
    </source>
</reference>
<dbReference type="Proteomes" id="UP000264492">
    <property type="component" value="Unassembled WGS sequence"/>
</dbReference>